<dbReference type="Pfam" id="PF26130">
    <property type="entry name" value="PB1-like"/>
    <property type="match status" value="1"/>
</dbReference>
<dbReference type="InterPro" id="IPR058594">
    <property type="entry name" value="PB1-like_dom_pln"/>
</dbReference>
<feature type="region of interest" description="Disordered" evidence="1">
    <location>
        <begin position="80"/>
        <end position="126"/>
    </location>
</feature>
<name>A0ABQ7WNB0_SOLTU</name>
<comment type="caution">
    <text evidence="3">The sequence shown here is derived from an EMBL/GenBank/DDBJ whole genome shotgun (WGS) entry which is preliminary data.</text>
</comment>
<organism evidence="3 4">
    <name type="scientific">Solanum tuberosum</name>
    <name type="common">Potato</name>
    <dbReference type="NCBI Taxonomy" id="4113"/>
    <lineage>
        <taxon>Eukaryota</taxon>
        <taxon>Viridiplantae</taxon>
        <taxon>Streptophyta</taxon>
        <taxon>Embryophyta</taxon>
        <taxon>Tracheophyta</taxon>
        <taxon>Spermatophyta</taxon>
        <taxon>Magnoliopsida</taxon>
        <taxon>eudicotyledons</taxon>
        <taxon>Gunneridae</taxon>
        <taxon>Pentapetalae</taxon>
        <taxon>asterids</taxon>
        <taxon>lamiids</taxon>
        <taxon>Solanales</taxon>
        <taxon>Solanaceae</taxon>
        <taxon>Solanoideae</taxon>
        <taxon>Solaneae</taxon>
        <taxon>Solanum</taxon>
    </lineage>
</organism>
<accession>A0ABQ7WNB0</accession>
<evidence type="ECO:0000259" key="2">
    <source>
        <dbReference type="Pfam" id="PF26130"/>
    </source>
</evidence>
<evidence type="ECO:0000313" key="3">
    <source>
        <dbReference type="EMBL" id="KAH0781558.1"/>
    </source>
</evidence>
<feature type="domain" description="PB1-like" evidence="2">
    <location>
        <begin position="5"/>
        <end position="68"/>
    </location>
</feature>
<evidence type="ECO:0000313" key="4">
    <source>
        <dbReference type="Proteomes" id="UP000826656"/>
    </source>
</evidence>
<dbReference type="EMBL" id="JAIVGD010000001">
    <property type="protein sequence ID" value="KAH0781558.1"/>
    <property type="molecule type" value="Genomic_DNA"/>
</dbReference>
<protein>
    <recommendedName>
        <fullName evidence="2">PB1-like domain-containing protein</fullName>
    </recommendedName>
</protein>
<gene>
    <name evidence="3" type="ORF">KY290_001156</name>
</gene>
<reference evidence="3 4" key="1">
    <citation type="journal article" date="2021" name="bioRxiv">
        <title>Chromosome-scale and haplotype-resolved genome assembly of a tetraploid potato cultivar.</title>
        <authorList>
            <person name="Sun H."/>
            <person name="Jiao W.-B."/>
            <person name="Krause K."/>
            <person name="Campoy J.A."/>
            <person name="Goel M."/>
            <person name="Folz-Donahue K."/>
            <person name="Kukat C."/>
            <person name="Huettel B."/>
            <person name="Schneeberger K."/>
        </authorList>
    </citation>
    <scope>NUCLEOTIDE SEQUENCE [LARGE SCALE GENOMIC DNA]</scope>
    <source>
        <strain evidence="3">SolTubOtavaFocal</strain>
        <tissue evidence="3">Leaves</tissue>
    </source>
</reference>
<sequence>MSLTLITLRLYHGGVMKIGKKGYKGKPYHDGEVYEFLDVDIDRLSYFELTNSMKELGYELGQCVLYVKLPRILVPPSLEYGESGVGEGASQNNGPNASFDAALEPTHETQENASNPASNPAPAPAN</sequence>
<evidence type="ECO:0000256" key="1">
    <source>
        <dbReference type="SAM" id="MobiDB-lite"/>
    </source>
</evidence>
<proteinExistence type="predicted"/>
<keyword evidence="4" id="KW-1185">Reference proteome</keyword>
<dbReference type="Proteomes" id="UP000826656">
    <property type="component" value="Unassembled WGS sequence"/>
</dbReference>